<keyword evidence="1" id="KW-0805">Transcription regulation</keyword>
<feature type="domain" description="HTH gntR-type" evidence="4">
    <location>
        <begin position="34"/>
        <end position="102"/>
    </location>
</feature>
<name>A0A9D1HXU4_9ACTN</name>
<dbReference type="GO" id="GO:0045892">
    <property type="term" value="P:negative regulation of DNA-templated transcription"/>
    <property type="evidence" value="ECO:0007669"/>
    <property type="project" value="TreeGrafter"/>
</dbReference>
<dbReference type="Gene3D" id="3.40.1410.10">
    <property type="entry name" value="Chorismate lyase-like"/>
    <property type="match status" value="1"/>
</dbReference>
<dbReference type="CDD" id="cd07377">
    <property type="entry name" value="WHTH_GntR"/>
    <property type="match status" value="1"/>
</dbReference>
<reference evidence="5" key="2">
    <citation type="journal article" date="2021" name="PeerJ">
        <title>Extensive microbial diversity within the chicken gut microbiome revealed by metagenomics and culture.</title>
        <authorList>
            <person name="Gilroy R."/>
            <person name="Ravi A."/>
            <person name="Getino M."/>
            <person name="Pursley I."/>
            <person name="Horton D.L."/>
            <person name="Alikhan N.F."/>
            <person name="Baker D."/>
            <person name="Gharbi K."/>
            <person name="Hall N."/>
            <person name="Watson M."/>
            <person name="Adriaenssens E.M."/>
            <person name="Foster-Nyarko E."/>
            <person name="Jarju S."/>
            <person name="Secka A."/>
            <person name="Antonio M."/>
            <person name="Oren A."/>
            <person name="Chaudhuri R.R."/>
            <person name="La Ragione R."/>
            <person name="Hildebrand F."/>
            <person name="Pallen M.J."/>
        </authorList>
    </citation>
    <scope>NUCLEOTIDE SEQUENCE</scope>
    <source>
        <strain evidence="5">ChiHjej12B11-29160</strain>
    </source>
</reference>
<dbReference type="PANTHER" id="PTHR44846">
    <property type="entry name" value="MANNOSYL-D-GLYCERATE TRANSPORT/METABOLISM SYSTEM REPRESSOR MNGR-RELATED"/>
    <property type="match status" value="1"/>
</dbReference>
<dbReference type="InterPro" id="IPR011663">
    <property type="entry name" value="UTRA"/>
</dbReference>
<gene>
    <name evidence="5" type="ORF">IAD17_06285</name>
</gene>
<organism evidence="5 6">
    <name type="scientific">Candidatus Coprovicinus avistercoris</name>
    <dbReference type="NCBI Taxonomy" id="2840754"/>
    <lineage>
        <taxon>Bacteria</taxon>
        <taxon>Bacillati</taxon>
        <taxon>Actinomycetota</taxon>
        <taxon>Coriobacteriia</taxon>
        <taxon>Coriobacteriales</taxon>
        <taxon>Coriobacteriaceae</taxon>
        <taxon>Coriobacteriaceae incertae sedis</taxon>
        <taxon>Candidatus Coprovicinus</taxon>
    </lineage>
</organism>
<dbReference type="Gene3D" id="1.10.10.10">
    <property type="entry name" value="Winged helix-like DNA-binding domain superfamily/Winged helix DNA-binding domain"/>
    <property type="match status" value="1"/>
</dbReference>
<dbReference type="FunFam" id="1.10.10.10:FF:000079">
    <property type="entry name" value="GntR family transcriptional regulator"/>
    <property type="match status" value="1"/>
</dbReference>
<evidence type="ECO:0000259" key="4">
    <source>
        <dbReference type="PROSITE" id="PS50949"/>
    </source>
</evidence>
<evidence type="ECO:0000313" key="5">
    <source>
        <dbReference type="EMBL" id="HIU24514.1"/>
    </source>
</evidence>
<dbReference type="PRINTS" id="PR00035">
    <property type="entry name" value="HTHGNTR"/>
</dbReference>
<evidence type="ECO:0000256" key="3">
    <source>
        <dbReference type="ARBA" id="ARBA00023163"/>
    </source>
</evidence>
<dbReference type="GO" id="GO:0003700">
    <property type="term" value="F:DNA-binding transcription factor activity"/>
    <property type="evidence" value="ECO:0007669"/>
    <property type="project" value="InterPro"/>
</dbReference>
<dbReference type="EMBL" id="DVMQ01000017">
    <property type="protein sequence ID" value="HIU24514.1"/>
    <property type="molecule type" value="Genomic_DNA"/>
</dbReference>
<dbReference type="InterPro" id="IPR036390">
    <property type="entry name" value="WH_DNA-bd_sf"/>
</dbReference>
<keyword evidence="2" id="KW-0238">DNA-binding</keyword>
<reference evidence="5" key="1">
    <citation type="submission" date="2020-10" db="EMBL/GenBank/DDBJ databases">
        <authorList>
            <person name="Gilroy R."/>
        </authorList>
    </citation>
    <scope>NUCLEOTIDE SEQUENCE</scope>
    <source>
        <strain evidence="5">ChiHjej12B11-29160</strain>
    </source>
</reference>
<dbReference type="SUPFAM" id="SSF46785">
    <property type="entry name" value="Winged helix' DNA-binding domain"/>
    <property type="match status" value="1"/>
</dbReference>
<dbReference type="SMART" id="SM00866">
    <property type="entry name" value="UTRA"/>
    <property type="match status" value="1"/>
</dbReference>
<accession>A0A9D1HXU4</accession>
<evidence type="ECO:0000256" key="2">
    <source>
        <dbReference type="ARBA" id="ARBA00023125"/>
    </source>
</evidence>
<dbReference type="AlphaFoldDB" id="A0A9D1HXU4"/>
<dbReference type="SUPFAM" id="SSF64288">
    <property type="entry name" value="Chorismate lyase-like"/>
    <property type="match status" value="1"/>
</dbReference>
<dbReference type="PROSITE" id="PS50949">
    <property type="entry name" value="HTH_GNTR"/>
    <property type="match status" value="1"/>
</dbReference>
<dbReference type="Proteomes" id="UP000824078">
    <property type="component" value="Unassembled WGS sequence"/>
</dbReference>
<dbReference type="Pfam" id="PF07702">
    <property type="entry name" value="UTRA"/>
    <property type="match status" value="1"/>
</dbReference>
<comment type="caution">
    <text evidence="5">The sequence shown here is derived from an EMBL/GenBank/DDBJ whole genome shotgun (WGS) entry which is preliminary data.</text>
</comment>
<evidence type="ECO:0000313" key="6">
    <source>
        <dbReference type="Proteomes" id="UP000824078"/>
    </source>
</evidence>
<keyword evidence="3" id="KW-0804">Transcription</keyword>
<dbReference type="InterPro" id="IPR036388">
    <property type="entry name" value="WH-like_DNA-bd_sf"/>
</dbReference>
<dbReference type="InterPro" id="IPR028978">
    <property type="entry name" value="Chorismate_lyase_/UTRA_dom_sf"/>
</dbReference>
<dbReference type="SMART" id="SM00345">
    <property type="entry name" value="HTH_GNTR"/>
    <property type="match status" value="1"/>
</dbReference>
<evidence type="ECO:0000256" key="1">
    <source>
        <dbReference type="ARBA" id="ARBA00023015"/>
    </source>
</evidence>
<dbReference type="PANTHER" id="PTHR44846:SF1">
    <property type="entry name" value="MANNOSYL-D-GLYCERATE TRANSPORT_METABOLISM SYSTEM REPRESSOR MNGR-RELATED"/>
    <property type="match status" value="1"/>
</dbReference>
<dbReference type="GO" id="GO:0003677">
    <property type="term" value="F:DNA binding"/>
    <property type="evidence" value="ECO:0007669"/>
    <property type="project" value="UniProtKB-KW"/>
</dbReference>
<dbReference type="InterPro" id="IPR000524">
    <property type="entry name" value="Tscrpt_reg_HTH_GntR"/>
</dbReference>
<proteinExistence type="predicted"/>
<sequence length="289" mass="32287">MPGSAKRGWGVLTEDSDIVMTQRKDLVLDSYTNGLLYLQLETELKQKMLVGEYAVGERIPTEPELCEEYGVSRITVRRAVQDLVDEGLLKKVRGRGTFVAVPKYVVGVGTDISHGFHELNMQGGMETGYEIIEAKEISASGSVRERLQLNNNETAFYVRRLILEGDVPFAIDDLYVSSAKFPGLLERLDDKTPFYDLVQSTYKYSFGSEDVSLDASTTRNDEAKLLKCSVGAPLFILRKTIAQADGSPLHYSKSIIRADRISYHFQVDRDGKIEGLNDQFIIDKPSGNN</sequence>
<protein>
    <submittedName>
        <fullName evidence="5">GntR family transcriptional regulator</fullName>
    </submittedName>
</protein>
<dbReference type="InterPro" id="IPR050679">
    <property type="entry name" value="Bact_HTH_transcr_reg"/>
</dbReference>
<dbReference type="Pfam" id="PF00392">
    <property type="entry name" value="GntR"/>
    <property type="match status" value="1"/>
</dbReference>